<comment type="cofactor">
    <cofactor evidence="1">
        <name>Mg(2+)</name>
        <dbReference type="ChEBI" id="CHEBI:18420"/>
    </cofactor>
</comment>
<feature type="region of interest" description="Disordered" evidence="4">
    <location>
        <begin position="1"/>
        <end position="22"/>
    </location>
</feature>
<dbReference type="PROSITE" id="PS01066">
    <property type="entry name" value="UPP_SYNTHASE"/>
    <property type="match status" value="1"/>
</dbReference>
<evidence type="ECO:0000256" key="1">
    <source>
        <dbReference type="ARBA" id="ARBA00001946"/>
    </source>
</evidence>
<dbReference type="CDD" id="cd00475">
    <property type="entry name" value="Cis_IPPS"/>
    <property type="match status" value="1"/>
</dbReference>
<dbReference type="PANTHER" id="PTHR10291">
    <property type="entry name" value="DEHYDRODOLICHYL DIPHOSPHATE SYNTHASE FAMILY MEMBER"/>
    <property type="match status" value="1"/>
</dbReference>
<reference evidence="5" key="2">
    <citation type="submission" date="2021-12" db="EMBL/GenBank/DDBJ databases">
        <title>Resequencing data analysis of finger millet.</title>
        <authorList>
            <person name="Hatakeyama M."/>
            <person name="Aluri S."/>
            <person name="Balachadran M.T."/>
            <person name="Sivarajan S.R."/>
            <person name="Poveda L."/>
            <person name="Shimizu-Inatsugi R."/>
            <person name="Schlapbach R."/>
            <person name="Sreeman S.M."/>
            <person name="Shimizu K.K."/>
        </authorList>
    </citation>
    <scope>NUCLEOTIDE SEQUENCE</scope>
</reference>
<dbReference type="GO" id="GO:0016094">
    <property type="term" value="P:polyprenol biosynthetic process"/>
    <property type="evidence" value="ECO:0007669"/>
    <property type="project" value="TreeGrafter"/>
</dbReference>
<reference evidence="5" key="1">
    <citation type="journal article" date="2018" name="DNA Res.">
        <title>Multiple hybrid de novo genome assembly of finger millet, an orphan allotetraploid crop.</title>
        <authorList>
            <person name="Hatakeyama M."/>
            <person name="Aluri S."/>
            <person name="Balachadran M.T."/>
            <person name="Sivarajan S.R."/>
            <person name="Patrignani A."/>
            <person name="Gruter S."/>
            <person name="Poveda L."/>
            <person name="Shimizu-Inatsugi R."/>
            <person name="Baeten J."/>
            <person name="Francoijs K.J."/>
            <person name="Nataraja K.N."/>
            <person name="Reddy Y.A.N."/>
            <person name="Phadnis S."/>
            <person name="Ravikumar R.L."/>
            <person name="Schlapbach R."/>
            <person name="Sreeman S.M."/>
            <person name="Shimizu K.K."/>
        </authorList>
    </citation>
    <scope>NUCLEOTIDE SEQUENCE</scope>
</reference>
<dbReference type="NCBIfam" id="TIGR00055">
    <property type="entry name" value="uppS"/>
    <property type="match status" value="1"/>
</dbReference>
<dbReference type="InterPro" id="IPR018520">
    <property type="entry name" value="UPP_synth-like_CS"/>
</dbReference>
<keyword evidence="6" id="KW-1185">Reference proteome</keyword>
<dbReference type="GO" id="GO:0045547">
    <property type="term" value="F:ditrans,polycis-polyprenyl diphosphate synthase [(2E,6E)-farnesyl diphosphate specific] activity"/>
    <property type="evidence" value="ECO:0007669"/>
    <property type="project" value="TreeGrafter"/>
</dbReference>
<dbReference type="Gene3D" id="3.40.1180.10">
    <property type="entry name" value="Decaprenyl diphosphate synthase-like"/>
    <property type="match status" value="1"/>
</dbReference>
<gene>
    <name evidence="5" type="primary">ga08984</name>
    <name evidence="5" type="ORF">PR202_ga08984</name>
</gene>
<accession>A0AAV5C2U6</accession>
<dbReference type="EMBL" id="BQKI01000004">
    <property type="protein sequence ID" value="GJM92507.1"/>
    <property type="molecule type" value="Genomic_DNA"/>
</dbReference>
<name>A0AAV5C2U6_ELECO</name>
<organism evidence="5 6">
    <name type="scientific">Eleusine coracana subsp. coracana</name>
    <dbReference type="NCBI Taxonomy" id="191504"/>
    <lineage>
        <taxon>Eukaryota</taxon>
        <taxon>Viridiplantae</taxon>
        <taxon>Streptophyta</taxon>
        <taxon>Embryophyta</taxon>
        <taxon>Tracheophyta</taxon>
        <taxon>Spermatophyta</taxon>
        <taxon>Magnoliopsida</taxon>
        <taxon>Liliopsida</taxon>
        <taxon>Poales</taxon>
        <taxon>Poaceae</taxon>
        <taxon>PACMAD clade</taxon>
        <taxon>Chloridoideae</taxon>
        <taxon>Cynodonteae</taxon>
        <taxon>Eleusininae</taxon>
        <taxon>Eleusine</taxon>
    </lineage>
</organism>
<dbReference type="Proteomes" id="UP001054889">
    <property type="component" value="Unassembled WGS sequence"/>
</dbReference>
<dbReference type="PANTHER" id="PTHR10291:SF0">
    <property type="entry name" value="DEHYDRODOLICHYL DIPHOSPHATE SYNTHASE 2"/>
    <property type="match status" value="1"/>
</dbReference>
<proteinExistence type="inferred from homology"/>
<dbReference type="InterPro" id="IPR036424">
    <property type="entry name" value="UPP_synth-like_sf"/>
</dbReference>
<comment type="similarity">
    <text evidence="3">Belongs to the UPP synthase family.</text>
</comment>
<evidence type="ECO:0000313" key="5">
    <source>
        <dbReference type="EMBL" id="GJM92507.1"/>
    </source>
</evidence>
<evidence type="ECO:0000313" key="6">
    <source>
        <dbReference type="Proteomes" id="UP001054889"/>
    </source>
</evidence>
<dbReference type="InterPro" id="IPR001441">
    <property type="entry name" value="UPP_synth-like"/>
</dbReference>
<sequence length="297" mass="33126">MLLSNSPADTGQLLAPSRRTRFPTPCPRADATPAATAQAEAAVLPGGLRAESLPRHVAVVMDGNARWARARGLPSAAGHEAGRRALEEMVRLSRAWGVGTLTAFAFSHENWSRPKVEVDFLMRLFERVIQDSVAEFLRCAVPLLFTSREGIRLRVIGDTSRLPVSLQKTAKEAEEATRDNSQLDLTLAISYSGRRDIVQACRKLAEKVQSKQLRPEDIDESLFADELETSPAGEFPYPDLLIRTSGELRLSNFLLWQSAYSELFFTDTLWPDFGEADYLEALVSFQSRDRRFGVRKS</sequence>
<dbReference type="SUPFAM" id="SSF64005">
    <property type="entry name" value="Undecaprenyl diphosphate synthase"/>
    <property type="match status" value="1"/>
</dbReference>
<comment type="caution">
    <text evidence="5">The sequence shown here is derived from an EMBL/GenBank/DDBJ whole genome shotgun (WGS) entry which is preliminary data.</text>
</comment>
<dbReference type="EC" id="2.5.1.-" evidence="3"/>
<protein>
    <recommendedName>
        <fullName evidence="3">Alkyl transferase</fullName>
        <ecNumber evidence="3">2.5.1.-</ecNumber>
    </recommendedName>
</protein>
<dbReference type="GO" id="GO:0005737">
    <property type="term" value="C:cytoplasm"/>
    <property type="evidence" value="ECO:0007669"/>
    <property type="project" value="UniProtKB-ARBA"/>
</dbReference>
<keyword evidence="2 3" id="KW-0808">Transferase</keyword>
<dbReference type="AlphaFoldDB" id="A0AAV5C2U6"/>
<evidence type="ECO:0000256" key="2">
    <source>
        <dbReference type="ARBA" id="ARBA00022679"/>
    </source>
</evidence>
<dbReference type="Pfam" id="PF01255">
    <property type="entry name" value="Prenyltransf"/>
    <property type="match status" value="1"/>
</dbReference>
<dbReference type="HAMAP" id="MF_01139">
    <property type="entry name" value="ISPT"/>
    <property type="match status" value="1"/>
</dbReference>
<dbReference type="FunFam" id="3.40.1180.10:FF:000001">
    <property type="entry name" value="(2E,6E)-farnesyl-diphosphate-specific ditrans,polycis-undecaprenyl-diphosphate synthase"/>
    <property type="match status" value="1"/>
</dbReference>
<evidence type="ECO:0000256" key="3">
    <source>
        <dbReference type="RuleBase" id="RU363018"/>
    </source>
</evidence>
<evidence type="ECO:0000256" key="4">
    <source>
        <dbReference type="SAM" id="MobiDB-lite"/>
    </source>
</evidence>